<dbReference type="CDD" id="cd06558">
    <property type="entry name" value="crotonase-like"/>
    <property type="match status" value="1"/>
</dbReference>
<dbReference type="EMBL" id="AP022570">
    <property type="protein sequence ID" value="BBX52748.1"/>
    <property type="molecule type" value="Genomic_DNA"/>
</dbReference>
<keyword evidence="3" id="KW-0443">Lipid metabolism</keyword>
<dbReference type="PANTHER" id="PTHR43459">
    <property type="entry name" value="ENOYL-COA HYDRATASE"/>
    <property type="match status" value="1"/>
</dbReference>
<dbReference type="PANTHER" id="PTHR43459:SF3">
    <property type="entry name" value="ENOYL-COA HYDRATASE ECHA15 (ENOYL HYDRASE) (UNSATURATED ACYL-COA HYDRATASE) (CROTONASE)-RELATED"/>
    <property type="match status" value="1"/>
</dbReference>
<dbReference type="KEGG" id="mpof:MPOR_37740"/>
<keyword evidence="3" id="KW-0276">Fatty acid metabolism</keyword>
<evidence type="ECO:0000256" key="3">
    <source>
        <dbReference type="ARBA" id="ARBA00022832"/>
    </source>
</evidence>
<comment type="function">
    <text evidence="1">Could possibly oxidize fatty acids using specific components.</text>
</comment>
<dbReference type="AlphaFoldDB" id="A0A6N4VF72"/>
<evidence type="ECO:0000313" key="7">
    <source>
        <dbReference type="EMBL" id="BBX52748.1"/>
    </source>
</evidence>
<evidence type="ECO:0000256" key="4">
    <source>
        <dbReference type="ARBA" id="ARBA00023709"/>
    </source>
</evidence>
<name>A0A6N4VF72_9MYCO</name>
<dbReference type="GO" id="GO:0004300">
    <property type="term" value="F:enoyl-CoA hydratase activity"/>
    <property type="evidence" value="ECO:0007669"/>
    <property type="project" value="UniProtKB-EC"/>
</dbReference>
<evidence type="ECO:0000256" key="1">
    <source>
        <dbReference type="ARBA" id="ARBA00002994"/>
    </source>
</evidence>
<dbReference type="Gene3D" id="3.90.226.10">
    <property type="entry name" value="2-enoyl-CoA Hydratase, Chain A, domain 1"/>
    <property type="match status" value="1"/>
</dbReference>
<dbReference type="PROSITE" id="PS00166">
    <property type="entry name" value="ENOYL_COA_HYDRATASE"/>
    <property type="match status" value="1"/>
</dbReference>
<comment type="catalytic activity">
    <reaction evidence="5">
        <text>a 4-saturated-(3S)-3-hydroxyacyl-CoA = a (3E)-enoyl-CoA + H2O</text>
        <dbReference type="Rhea" id="RHEA:20724"/>
        <dbReference type="ChEBI" id="CHEBI:15377"/>
        <dbReference type="ChEBI" id="CHEBI:58521"/>
        <dbReference type="ChEBI" id="CHEBI:137480"/>
        <dbReference type="EC" id="4.2.1.17"/>
    </reaction>
</comment>
<dbReference type="InterPro" id="IPR001753">
    <property type="entry name" value="Enoyl-CoA_hydra/iso"/>
</dbReference>
<accession>A0A6N4VF72</accession>
<proteinExistence type="inferred from homology"/>
<comment type="similarity">
    <text evidence="2 6">Belongs to the enoyl-CoA hydratase/isomerase family.</text>
</comment>
<dbReference type="GO" id="GO:0006631">
    <property type="term" value="P:fatty acid metabolic process"/>
    <property type="evidence" value="ECO:0007669"/>
    <property type="project" value="UniProtKB-KW"/>
</dbReference>
<organism evidence="7 8">
    <name type="scientific">Mycolicibacterium poriferae</name>
    <dbReference type="NCBI Taxonomy" id="39694"/>
    <lineage>
        <taxon>Bacteria</taxon>
        <taxon>Bacillati</taxon>
        <taxon>Actinomycetota</taxon>
        <taxon>Actinomycetes</taxon>
        <taxon>Mycobacteriales</taxon>
        <taxon>Mycobacteriaceae</taxon>
        <taxon>Mycolicibacterium</taxon>
    </lineage>
</organism>
<dbReference type="InterPro" id="IPR018376">
    <property type="entry name" value="Enoyl-CoA_hyd/isom_CS"/>
</dbReference>
<dbReference type="InterPro" id="IPR029045">
    <property type="entry name" value="ClpP/crotonase-like_dom_sf"/>
</dbReference>
<evidence type="ECO:0000256" key="2">
    <source>
        <dbReference type="ARBA" id="ARBA00005254"/>
    </source>
</evidence>
<comment type="catalytic activity">
    <reaction evidence="4">
        <text>a (3S)-3-hydroxyacyl-CoA = a (2E)-enoyl-CoA + H2O</text>
        <dbReference type="Rhea" id="RHEA:16105"/>
        <dbReference type="ChEBI" id="CHEBI:15377"/>
        <dbReference type="ChEBI" id="CHEBI:57318"/>
        <dbReference type="ChEBI" id="CHEBI:58856"/>
        <dbReference type="EC" id="4.2.1.17"/>
    </reaction>
</comment>
<dbReference type="Gene3D" id="1.10.12.10">
    <property type="entry name" value="Lyase 2-enoyl-coa Hydratase, Chain A, domain 2"/>
    <property type="match status" value="1"/>
</dbReference>
<gene>
    <name evidence="7" type="ORF">MPOR_37740</name>
</gene>
<dbReference type="SUPFAM" id="SSF52096">
    <property type="entry name" value="ClpP/crotonase"/>
    <property type="match status" value="1"/>
</dbReference>
<dbReference type="RefSeq" id="WP_163676388.1">
    <property type="nucleotide sequence ID" value="NZ_AP022570.1"/>
</dbReference>
<evidence type="ECO:0000256" key="5">
    <source>
        <dbReference type="ARBA" id="ARBA00023717"/>
    </source>
</evidence>
<dbReference type="Pfam" id="PF00378">
    <property type="entry name" value="ECH_1"/>
    <property type="match status" value="1"/>
</dbReference>
<dbReference type="Proteomes" id="UP000466785">
    <property type="component" value="Chromosome"/>
</dbReference>
<protein>
    <submittedName>
        <fullName evidence="7">Enoyl-CoA hydratase</fullName>
    </submittedName>
</protein>
<reference evidence="7 8" key="1">
    <citation type="journal article" date="2019" name="Emerg. Microbes Infect.">
        <title>Comprehensive subspecies identification of 175 nontuberculous mycobacteria species based on 7547 genomic profiles.</title>
        <authorList>
            <person name="Matsumoto Y."/>
            <person name="Kinjo T."/>
            <person name="Motooka D."/>
            <person name="Nabeya D."/>
            <person name="Jung N."/>
            <person name="Uechi K."/>
            <person name="Horii T."/>
            <person name="Iida T."/>
            <person name="Fujita J."/>
            <person name="Nakamura S."/>
        </authorList>
    </citation>
    <scope>NUCLEOTIDE SEQUENCE [LARGE SCALE GENOMIC DNA]</scope>
    <source>
        <strain evidence="7 8">JCM 12603</strain>
    </source>
</reference>
<evidence type="ECO:0000313" key="8">
    <source>
        <dbReference type="Proteomes" id="UP000466785"/>
    </source>
</evidence>
<sequence length="267" mass="29029">MNYDDYQYLIFERPSDGVLLITINRPERLNAANKRLHHELSVVWKTVDDDPTTRVAVITGAGQAFSAGGDLDMVLDQAKDFKQMAEIAKEAAGIVYNIVNCEKVIISAINGTAVGAGLAAALMADISVAAEHARFTDGHLRLGVGAGDHAAIVWPLLCGMAKAKYYLLTADFVDGKEAERIGLVSLCRPVEDVLPTALEIAERLANGPQYALRWTKRALNHWIRNAGPIFEASLGFEMLNFFDDDVIEGAMAIKEKRAPKFPSVSGS</sequence>
<dbReference type="NCBIfam" id="NF005595">
    <property type="entry name" value="PRK07327.1"/>
    <property type="match status" value="1"/>
</dbReference>
<keyword evidence="8" id="KW-1185">Reference proteome</keyword>
<evidence type="ECO:0000256" key="6">
    <source>
        <dbReference type="RuleBase" id="RU003707"/>
    </source>
</evidence>
<dbReference type="InterPro" id="IPR014748">
    <property type="entry name" value="Enoyl-CoA_hydra_C"/>
</dbReference>